<dbReference type="InterPro" id="IPR013083">
    <property type="entry name" value="Znf_RING/FYVE/PHD"/>
</dbReference>
<feature type="domain" description="RING-type" evidence="2">
    <location>
        <begin position="235"/>
        <end position="295"/>
    </location>
</feature>
<feature type="non-terminal residue" evidence="3">
    <location>
        <position position="1"/>
    </location>
</feature>
<dbReference type="EMBL" id="MU167296">
    <property type="protein sequence ID" value="KAG0144383.1"/>
    <property type="molecule type" value="Genomic_DNA"/>
</dbReference>
<dbReference type="OrthoDB" id="8062037at2759"/>
<protein>
    <recommendedName>
        <fullName evidence="2">RING-type domain-containing protein</fullName>
    </recommendedName>
</protein>
<dbReference type="PROSITE" id="PS50089">
    <property type="entry name" value="ZF_RING_2"/>
    <property type="match status" value="1"/>
</dbReference>
<dbReference type="SMART" id="SM00184">
    <property type="entry name" value="RING"/>
    <property type="match status" value="1"/>
</dbReference>
<name>A0A9P6TB90_9BASI</name>
<comment type="caution">
    <text evidence="3">The sequence shown here is derived from an EMBL/GenBank/DDBJ whole genome shotgun (WGS) entry which is preliminary data.</text>
</comment>
<gene>
    <name evidence="3" type="ORF">CROQUDRAFT_709251</name>
</gene>
<evidence type="ECO:0000256" key="1">
    <source>
        <dbReference type="PROSITE-ProRule" id="PRU00175"/>
    </source>
</evidence>
<organism evidence="3 4">
    <name type="scientific">Cronartium quercuum f. sp. fusiforme G11</name>
    <dbReference type="NCBI Taxonomy" id="708437"/>
    <lineage>
        <taxon>Eukaryota</taxon>
        <taxon>Fungi</taxon>
        <taxon>Dikarya</taxon>
        <taxon>Basidiomycota</taxon>
        <taxon>Pucciniomycotina</taxon>
        <taxon>Pucciniomycetes</taxon>
        <taxon>Pucciniales</taxon>
        <taxon>Coleosporiaceae</taxon>
        <taxon>Cronartium</taxon>
    </lineage>
</organism>
<reference evidence="3" key="1">
    <citation type="submission" date="2013-11" db="EMBL/GenBank/DDBJ databases">
        <title>Genome sequence of the fusiform rust pathogen reveals effectors for host alternation and coevolution with pine.</title>
        <authorList>
            <consortium name="DOE Joint Genome Institute"/>
            <person name="Smith K."/>
            <person name="Pendleton A."/>
            <person name="Kubisiak T."/>
            <person name="Anderson C."/>
            <person name="Salamov A."/>
            <person name="Aerts A."/>
            <person name="Riley R."/>
            <person name="Clum A."/>
            <person name="Lindquist E."/>
            <person name="Ence D."/>
            <person name="Campbell M."/>
            <person name="Kronenberg Z."/>
            <person name="Feau N."/>
            <person name="Dhillon B."/>
            <person name="Hamelin R."/>
            <person name="Burleigh J."/>
            <person name="Smith J."/>
            <person name="Yandell M."/>
            <person name="Nelson C."/>
            <person name="Grigoriev I."/>
            <person name="Davis J."/>
        </authorList>
    </citation>
    <scope>NUCLEOTIDE SEQUENCE</scope>
    <source>
        <strain evidence="3">G11</strain>
    </source>
</reference>
<keyword evidence="4" id="KW-1185">Reference proteome</keyword>
<evidence type="ECO:0000313" key="4">
    <source>
        <dbReference type="Proteomes" id="UP000886653"/>
    </source>
</evidence>
<dbReference type="Proteomes" id="UP000886653">
    <property type="component" value="Unassembled WGS sequence"/>
</dbReference>
<sequence>NYKVQTSLRYSRTKKHIIHFQRSQEINPPNLSNFKLSSKPHHQIPHRQPYPTISRLNSTLSNPHTMTSINDCLPATSFAEDLINEVGEELSEIEGAYANTVLTSDAEDSMIARKLKSYRFEVGDIYLFLQDMIEGATTPSERALARWVQEKAAKLDHDITSFIIHRYERETLYFDWRQKHDRQEIGTSESIGSLEWKHARTYILLVCHPLTHNHPEPRSKEDSAEVRAEMESNECAICLESFLVKETILSLPCDSSHKFHDHCIQGMVRSLSRKADTKEEEEIRVHMKFRCPICRVKVKVWPIKDYVELEDDVKI</sequence>
<proteinExistence type="predicted"/>
<accession>A0A9P6TB90</accession>
<dbReference type="Pfam" id="PF17123">
    <property type="entry name" value="zf-RING_11"/>
    <property type="match status" value="1"/>
</dbReference>
<evidence type="ECO:0000259" key="2">
    <source>
        <dbReference type="PROSITE" id="PS50089"/>
    </source>
</evidence>
<dbReference type="Gene3D" id="3.30.40.10">
    <property type="entry name" value="Zinc/RING finger domain, C3HC4 (zinc finger)"/>
    <property type="match status" value="1"/>
</dbReference>
<evidence type="ECO:0000313" key="3">
    <source>
        <dbReference type="EMBL" id="KAG0144383.1"/>
    </source>
</evidence>
<dbReference type="GO" id="GO:0008270">
    <property type="term" value="F:zinc ion binding"/>
    <property type="evidence" value="ECO:0007669"/>
    <property type="project" value="UniProtKB-KW"/>
</dbReference>
<keyword evidence="1" id="KW-0863">Zinc-finger</keyword>
<keyword evidence="1" id="KW-0862">Zinc</keyword>
<dbReference type="InterPro" id="IPR001841">
    <property type="entry name" value="Znf_RING"/>
</dbReference>
<keyword evidence="1" id="KW-0479">Metal-binding</keyword>
<dbReference type="AlphaFoldDB" id="A0A9P6TB90"/>
<dbReference type="CDD" id="cd16448">
    <property type="entry name" value="RING-H2"/>
    <property type="match status" value="1"/>
</dbReference>
<dbReference type="SUPFAM" id="SSF57850">
    <property type="entry name" value="RING/U-box"/>
    <property type="match status" value="1"/>
</dbReference>